<proteinExistence type="predicted"/>
<organism evidence="1">
    <name type="scientific">Oikopleura dioica</name>
    <name type="common">Tunicate</name>
    <dbReference type="NCBI Taxonomy" id="34765"/>
    <lineage>
        <taxon>Eukaryota</taxon>
        <taxon>Metazoa</taxon>
        <taxon>Chordata</taxon>
        <taxon>Tunicata</taxon>
        <taxon>Appendicularia</taxon>
        <taxon>Copelata</taxon>
        <taxon>Oikopleuridae</taxon>
        <taxon>Oikopleura</taxon>
    </lineage>
</organism>
<dbReference type="EMBL" id="FN657988">
    <property type="protein sequence ID" value="CBY43238.1"/>
    <property type="molecule type" value="Genomic_DNA"/>
</dbReference>
<accession>E4Z6B0</accession>
<sequence length="68" mass="7943">TDCTDNCRICAKPNDPVDAKYWENVELVTVETQPSVSFEAFEEAFALTDEKTFKWATRRDHEHAERIH</sequence>
<protein>
    <submittedName>
        <fullName evidence="1">Uncharacterized protein</fullName>
    </submittedName>
</protein>
<feature type="non-terminal residue" evidence="1">
    <location>
        <position position="1"/>
    </location>
</feature>
<name>E4Z6B0_OIKDI</name>
<dbReference type="AlphaFoldDB" id="E4Z6B0"/>
<gene>
    <name evidence="1" type="ORF">GSOID_T00027819001</name>
</gene>
<evidence type="ECO:0000313" key="1">
    <source>
        <dbReference type="EMBL" id="CBY43238.1"/>
    </source>
</evidence>
<dbReference type="Proteomes" id="UP000011014">
    <property type="component" value="Unassembled WGS sequence"/>
</dbReference>
<reference evidence="1" key="1">
    <citation type="journal article" date="2010" name="Science">
        <title>Plasticity of animal genome architecture unmasked by rapid evolution of a pelagic tunicate.</title>
        <authorList>
            <person name="Denoeud F."/>
            <person name="Henriet S."/>
            <person name="Mungpakdee S."/>
            <person name="Aury J.M."/>
            <person name="Da Silva C."/>
            <person name="Brinkmann H."/>
            <person name="Mikhaleva J."/>
            <person name="Olsen L.C."/>
            <person name="Jubin C."/>
            <person name="Canestro C."/>
            <person name="Bouquet J.M."/>
            <person name="Danks G."/>
            <person name="Poulain J."/>
            <person name="Campsteijn C."/>
            <person name="Adamski M."/>
            <person name="Cross I."/>
            <person name="Yadetie F."/>
            <person name="Muffato M."/>
            <person name="Louis A."/>
            <person name="Butcher S."/>
            <person name="Tsagkogeorga G."/>
            <person name="Konrad A."/>
            <person name="Singh S."/>
            <person name="Jensen M.F."/>
            <person name="Cong E.H."/>
            <person name="Eikeseth-Otteraa H."/>
            <person name="Noel B."/>
            <person name="Anthouard V."/>
            <person name="Porcel B.M."/>
            <person name="Kachouri-Lafond R."/>
            <person name="Nishino A."/>
            <person name="Ugolini M."/>
            <person name="Chourrout P."/>
            <person name="Nishida H."/>
            <person name="Aasland R."/>
            <person name="Huzurbazar S."/>
            <person name="Westhof E."/>
            <person name="Delsuc F."/>
            <person name="Lehrach H."/>
            <person name="Reinhardt R."/>
            <person name="Weissenbach J."/>
            <person name="Roy S.W."/>
            <person name="Artiguenave F."/>
            <person name="Postlethwait J.H."/>
            <person name="Manak J.R."/>
            <person name="Thompson E.M."/>
            <person name="Jaillon O."/>
            <person name="Du Pasquier L."/>
            <person name="Boudinot P."/>
            <person name="Liberles D.A."/>
            <person name="Volff J.N."/>
            <person name="Philippe H."/>
            <person name="Lenhard B."/>
            <person name="Roest Crollius H."/>
            <person name="Wincker P."/>
            <person name="Chourrout D."/>
        </authorList>
    </citation>
    <scope>NUCLEOTIDE SEQUENCE [LARGE SCALE GENOMIC DNA]</scope>
</reference>